<feature type="transmembrane region" description="Helical" evidence="5">
    <location>
        <begin position="87"/>
        <end position="109"/>
    </location>
</feature>
<evidence type="ECO:0000256" key="2">
    <source>
        <dbReference type="ARBA" id="ARBA00022692"/>
    </source>
</evidence>
<dbReference type="Pfam" id="PF00001">
    <property type="entry name" value="7tm_1"/>
    <property type="match status" value="1"/>
</dbReference>
<dbReference type="CDD" id="cd14978">
    <property type="entry name" value="7tmA_FMRFamide_R-like"/>
    <property type="match status" value="1"/>
</dbReference>
<proteinExistence type="predicted"/>
<accession>A0A210Q8X0</accession>
<dbReference type="PANTHER" id="PTHR46641">
    <property type="entry name" value="FMRFAMIDE RECEPTOR-RELATED"/>
    <property type="match status" value="1"/>
</dbReference>
<dbReference type="EMBL" id="NEDP02004556">
    <property type="protein sequence ID" value="OWF45171.1"/>
    <property type="molecule type" value="Genomic_DNA"/>
</dbReference>
<dbReference type="Proteomes" id="UP000242188">
    <property type="component" value="Unassembled WGS sequence"/>
</dbReference>
<evidence type="ECO:0000256" key="1">
    <source>
        <dbReference type="ARBA" id="ARBA00004370"/>
    </source>
</evidence>
<dbReference type="SUPFAM" id="SSF81321">
    <property type="entry name" value="Family A G protein-coupled receptor-like"/>
    <property type="match status" value="1"/>
</dbReference>
<evidence type="ECO:0000313" key="8">
    <source>
        <dbReference type="Proteomes" id="UP000242188"/>
    </source>
</evidence>
<name>A0A210Q8X0_MIZYE</name>
<feature type="transmembrane region" description="Helical" evidence="5">
    <location>
        <begin position="56"/>
        <end position="75"/>
    </location>
</feature>
<dbReference type="PROSITE" id="PS50262">
    <property type="entry name" value="G_PROTEIN_RECEP_F1_2"/>
    <property type="match status" value="1"/>
</dbReference>
<evidence type="ECO:0000256" key="5">
    <source>
        <dbReference type="SAM" id="Phobius"/>
    </source>
</evidence>
<keyword evidence="2 5" id="KW-0812">Transmembrane</keyword>
<keyword evidence="7" id="KW-0675">Receptor</keyword>
<dbReference type="AlphaFoldDB" id="A0A210Q8X0"/>
<protein>
    <submittedName>
        <fullName evidence="7">FMRFamide receptor</fullName>
    </submittedName>
</protein>
<evidence type="ECO:0000256" key="3">
    <source>
        <dbReference type="ARBA" id="ARBA00022989"/>
    </source>
</evidence>
<evidence type="ECO:0000259" key="6">
    <source>
        <dbReference type="PROSITE" id="PS50262"/>
    </source>
</evidence>
<dbReference type="GO" id="GO:0016020">
    <property type="term" value="C:membrane"/>
    <property type="evidence" value="ECO:0007669"/>
    <property type="project" value="UniProtKB-SubCell"/>
</dbReference>
<comment type="caution">
    <text evidence="7">The sequence shown here is derived from an EMBL/GenBank/DDBJ whole genome shotgun (WGS) entry which is preliminary data.</text>
</comment>
<feature type="transmembrane region" description="Helical" evidence="5">
    <location>
        <begin position="168"/>
        <end position="185"/>
    </location>
</feature>
<feature type="transmembrane region" description="Helical" evidence="5">
    <location>
        <begin position="129"/>
        <end position="147"/>
    </location>
</feature>
<keyword evidence="8" id="KW-1185">Reference proteome</keyword>
<feature type="transmembrane region" description="Helical" evidence="5">
    <location>
        <begin position="279"/>
        <end position="301"/>
    </location>
</feature>
<dbReference type="PANTHER" id="PTHR46641:SF22">
    <property type="entry name" value="PROCTOLIN RECEPTOR, ISOFORM A"/>
    <property type="match status" value="1"/>
</dbReference>
<dbReference type="STRING" id="6573.A0A210Q8X0"/>
<feature type="transmembrane region" description="Helical" evidence="5">
    <location>
        <begin position="224"/>
        <end position="251"/>
    </location>
</feature>
<dbReference type="InterPro" id="IPR000276">
    <property type="entry name" value="GPCR_Rhodpsn"/>
</dbReference>
<dbReference type="Gene3D" id="1.20.1070.10">
    <property type="entry name" value="Rhodopsin 7-helix transmembrane proteins"/>
    <property type="match status" value="1"/>
</dbReference>
<dbReference type="PRINTS" id="PR00237">
    <property type="entry name" value="GPCRRHODOPSN"/>
</dbReference>
<dbReference type="InterPro" id="IPR052954">
    <property type="entry name" value="GPCR-Ligand_Int"/>
</dbReference>
<feature type="domain" description="G-protein coupled receptors family 1 profile" evidence="6">
    <location>
        <begin position="68"/>
        <end position="341"/>
    </location>
</feature>
<evidence type="ECO:0000313" key="7">
    <source>
        <dbReference type="EMBL" id="OWF45171.1"/>
    </source>
</evidence>
<keyword evidence="4 5" id="KW-0472">Membrane</keyword>
<organism evidence="7 8">
    <name type="scientific">Mizuhopecten yessoensis</name>
    <name type="common">Japanese scallop</name>
    <name type="synonym">Patinopecten yessoensis</name>
    <dbReference type="NCBI Taxonomy" id="6573"/>
    <lineage>
        <taxon>Eukaryota</taxon>
        <taxon>Metazoa</taxon>
        <taxon>Spiralia</taxon>
        <taxon>Lophotrochozoa</taxon>
        <taxon>Mollusca</taxon>
        <taxon>Bivalvia</taxon>
        <taxon>Autobranchia</taxon>
        <taxon>Pteriomorphia</taxon>
        <taxon>Pectinida</taxon>
        <taxon>Pectinoidea</taxon>
        <taxon>Pectinidae</taxon>
        <taxon>Mizuhopecten</taxon>
    </lineage>
</organism>
<comment type="subcellular location">
    <subcellularLocation>
        <location evidence="1">Membrane</location>
    </subcellularLocation>
</comment>
<sequence>MEETIFTGSTVDSLIQTFNMHVTSFLDSANDSFLTEHSMPVTSASLRMTRFIAQHILAPILVTCGVLGNIFNIVVLRSPKMKSSTNVYLMALAICDSMYLIFMFLLSFFNCENKNQFTFVFYIVPFGRVFSDLFGNTAVWLTVAFTLERYIGVCHPMKGKAWCTIGKAKLAVISVFIISLINTFPEFFELEIVEFIHIGKEKSTILKCQTTRFGSTSSYQIGYFWWYVAFFNFFPLVLLAVFNSILIWSVWKANKTRRTLSNSTVIGETTRQATEQQKVTTMLISVVIIFLLCQLPWAILLLYKAYISANDINSHGDSLRIAGNVCNLLVEFNSSVNFLLYSYFSSRFRRTFKRIFCKWKRERDRRRSLSSSSDTFRKSSSSKESTTATSVSSYRSKRGMVSDLSARGNLICQKL</sequence>
<gene>
    <name evidence="7" type="ORF">KP79_PYT23623</name>
</gene>
<evidence type="ECO:0000256" key="4">
    <source>
        <dbReference type="ARBA" id="ARBA00023136"/>
    </source>
</evidence>
<feature type="transmembrane region" description="Helical" evidence="5">
    <location>
        <begin position="321"/>
        <end position="344"/>
    </location>
</feature>
<dbReference type="InterPro" id="IPR017452">
    <property type="entry name" value="GPCR_Rhodpsn_7TM"/>
</dbReference>
<dbReference type="OrthoDB" id="10011262at2759"/>
<reference evidence="7 8" key="1">
    <citation type="journal article" date="2017" name="Nat. Ecol. Evol.">
        <title>Scallop genome provides insights into evolution of bilaterian karyotype and development.</title>
        <authorList>
            <person name="Wang S."/>
            <person name="Zhang J."/>
            <person name="Jiao W."/>
            <person name="Li J."/>
            <person name="Xun X."/>
            <person name="Sun Y."/>
            <person name="Guo X."/>
            <person name="Huan P."/>
            <person name="Dong B."/>
            <person name="Zhang L."/>
            <person name="Hu X."/>
            <person name="Sun X."/>
            <person name="Wang J."/>
            <person name="Zhao C."/>
            <person name="Wang Y."/>
            <person name="Wang D."/>
            <person name="Huang X."/>
            <person name="Wang R."/>
            <person name="Lv J."/>
            <person name="Li Y."/>
            <person name="Zhang Z."/>
            <person name="Liu B."/>
            <person name="Lu W."/>
            <person name="Hui Y."/>
            <person name="Liang J."/>
            <person name="Zhou Z."/>
            <person name="Hou R."/>
            <person name="Li X."/>
            <person name="Liu Y."/>
            <person name="Li H."/>
            <person name="Ning X."/>
            <person name="Lin Y."/>
            <person name="Zhao L."/>
            <person name="Xing Q."/>
            <person name="Dou J."/>
            <person name="Li Y."/>
            <person name="Mao J."/>
            <person name="Guo H."/>
            <person name="Dou H."/>
            <person name="Li T."/>
            <person name="Mu C."/>
            <person name="Jiang W."/>
            <person name="Fu Q."/>
            <person name="Fu X."/>
            <person name="Miao Y."/>
            <person name="Liu J."/>
            <person name="Yu Q."/>
            <person name="Li R."/>
            <person name="Liao H."/>
            <person name="Li X."/>
            <person name="Kong Y."/>
            <person name="Jiang Z."/>
            <person name="Chourrout D."/>
            <person name="Li R."/>
            <person name="Bao Z."/>
        </authorList>
    </citation>
    <scope>NUCLEOTIDE SEQUENCE [LARGE SCALE GENOMIC DNA]</scope>
    <source>
        <strain evidence="7 8">PY_sf001</strain>
    </source>
</reference>
<dbReference type="GO" id="GO:0004930">
    <property type="term" value="F:G protein-coupled receptor activity"/>
    <property type="evidence" value="ECO:0007669"/>
    <property type="project" value="InterPro"/>
</dbReference>
<keyword evidence="3 5" id="KW-1133">Transmembrane helix</keyword>